<proteinExistence type="predicted"/>
<gene>
    <name evidence="1" type="ORF">TWF694_007615</name>
</gene>
<protein>
    <submittedName>
        <fullName evidence="1">Uncharacterized protein</fullName>
    </submittedName>
</protein>
<dbReference type="Proteomes" id="UP001365542">
    <property type="component" value="Unassembled WGS sequence"/>
</dbReference>
<keyword evidence="2" id="KW-1185">Reference proteome</keyword>
<sequence length="87" mass="9795">MAWHIALFEVLVGALGISAPVVMPRLRVTVTADLKVDVNGTHSDETLRVEDQEVSFLQRQIFLRANRARSWGSLLESIKAVRNTHEQ</sequence>
<accession>A0AAV9XJY9</accession>
<name>A0AAV9XJY9_9PEZI</name>
<dbReference type="AlphaFoldDB" id="A0AAV9XJY9"/>
<organism evidence="1 2">
    <name type="scientific">Orbilia ellipsospora</name>
    <dbReference type="NCBI Taxonomy" id="2528407"/>
    <lineage>
        <taxon>Eukaryota</taxon>
        <taxon>Fungi</taxon>
        <taxon>Dikarya</taxon>
        <taxon>Ascomycota</taxon>
        <taxon>Pezizomycotina</taxon>
        <taxon>Orbiliomycetes</taxon>
        <taxon>Orbiliales</taxon>
        <taxon>Orbiliaceae</taxon>
        <taxon>Orbilia</taxon>
    </lineage>
</organism>
<dbReference type="EMBL" id="JAVHJO010000003">
    <property type="protein sequence ID" value="KAK6541836.1"/>
    <property type="molecule type" value="Genomic_DNA"/>
</dbReference>
<comment type="caution">
    <text evidence="1">The sequence shown here is derived from an EMBL/GenBank/DDBJ whole genome shotgun (WGS) entry which is preliminary data.</text>
</comment>
<evidence type="ECO:0000313" key="2">
    <source>
        <dbReference type="Proteomes" id="UP001365542"/>
    </source>
</evidence>
<evidence type="ECO:0000313" key="1">
    <source>
        <dbReference type="EMBL" id="KAK6541836.1"/>
    </source>
</evidence>
<reference evidence="1 2" key="1">
    <citation type="submission" date="2019-10" db="EMBL/GenBank/DDBJ databases">
        <authorList>
            <person name="Palmer J.M."/>
        </authorList>
    </citation>
    <scope>NUCLEOTIDE SEQUENCE [LARGE SCALE GENOMIC DNA]</scope>
    <source>
        <strain evidence="1 2">TWF694</strain>
    </source>
</reference>